<keyword evidence="2" id="KW-1185">Reference proteome</keyword>
<dbReference type="STRING" id="999894.TDIS_0490"/>
<dbReference type="AlphaFoldDB" id="A0A179D5A0"/>
<protein>
    <submittedName>
        <fullName evidence="1">Uncharacterized protein</fullName>
    </submittedName>
</protein>
<accession>A0A179D5A0</accession>
<name>A0A179D5A0_9BACT</name>
<sequence length="38" mass="4492">MSLLDSCERQILVKEGEENFQPENQNYLSLYLYKILGL</sequence>
<dbReference type="Proteomes" id="UP000078390">
    <property type="component" value="Unassembled WGS sequence"/>
</dbReference>
<dbReference type="EMBL" id="LWLG01000002">
    <property type="protein sequence ID" value="OAQ21270.1"/>
    <property type="molecule type" value="Genomic_DNA"/>
</dbReference>
<gene>
    <name evidence="1" type="ORF">TDIS_0490</name>
</gene>
<evidence type="ECO:0000313" key="2">
    <source>
        <dbReference type="Proteomes" id="UP000078390"/>
    </source>
</evidence>
<reference evidence="1 2" key="1">
    <citation type="submission" date="2016-04" db="EMBL/GenBank/DDBJ databases">
        <title>Genome analysis of Thermosulfurimonas dismutans, the first thermophilic sulfur-disproportionating bacterium of the phylum Thermodesulfobacteria.</title>
        <authorList>
            <person name="Mardanov A.V."/>
            <person name="Beletsky A.V."/>
            <person name="Kadnikov V.V."/>
            <person name="Slobodkin A.I."/>
            <person name="Ravin N.V."/>
        </authorList>
    </citation>
    <scope>NUCLEOTIDE SEQUENCE [LARGE SCALE GENOMIC DNA]</scope>
    <source>
        <strain evidence="1 2">S95</strain>
    </source>
</reference>
<proteinExistence type="predicted"/>
<evidence type="ECO:0000313" key="1">
    <source>
        <dbReference type="EMBL" id="OAQ21270.1"/>
    </source>
</evidence>
<organism evidence="1 2">
    <name type="scientific">Thermosulfurimonas dismutans</name>
    <dbReference type="NCBI Taxonomy" id="999894"/>
    <lineage>
        <taxon>Bacteria</taxon>
        <taxon>Pseudomonadati</taxon>
        <taxon>Thermodesulfobacteriota</taxon>
        <taxon>Thermodesulfobacteria</taxon>
        <taxon>Thermodesulfobacteriales</taxon>
        <taxon>Thermodesulfobacteriaceae</taxon>
        <taxon>Thermosulfurimonas</taxon>
    </lineage>
</organism>
<comment type="caution">
    <text evidence="1">The sequence shown here is derived from an EMBL/GenBank/DDBJ whole genome shotgun (WGS) entry which is preliminary data.</text>
</comment>